<feature type="compositionally biased region" description="Polar residues" evidence="3">
    <location>
        <begin position="1"/>
        <end position="11"/>
    </location>
</feature>
<feature type="compositionally biased region" description="Low complexity" evidence="3">
    <location>
        <begin position="91"/>
        <end position="101"/>
    </location>
</feature>
<feature type="region of interest" description="Disordered" evidence="3">
    <location>
        <begin position="168"/>
        <end position="194"/>
    </location>
</feature>
<dbReference type="SMART" id="SM00369">
    <property type="entry name" value="LRR_TYP"/>
    <property type="match status" value="6"/>
</dbReference>
<gene>
    <name evidence="4" type="ORF">AMATHDRAFT_10419</name>
</gene>
<dbReference type="PROSITE" id="PS51450">
    <property type="entry name" value="LRR"/>
    <property type="match status" value="4"/>
</dbReference>
<evidence type="ECO:0000313" key="5">
    <source>
        <dbReference type="Proteomes" id="UP000242287"/>
    </source>
</evidence>
<evidence type="ECO:0000256" key="2">
    <source>
        <dbReference type="ARBA" id="ARBA00022737"/>
    </source>
</evidence>
<dbReference type="PANTHER" id="PTHR24366">
    <property type="entry name" value="IG(IMMUNOGLOBULIN) AND LRR(LEUCINE RICH REPEAT) DOMAINS"/>
    <property type="match status" value="1"/>
</dbReference>
<sequence>MSRVPQVSTPRSSKRAPTTPVKQRVTPASTPTKLGASSVAKSRAPLLGKSPAKANGPLNKVASSESEKPVPALSIREAIALKRAEAKKLQTSTSTGTSTLGTLGGSDEIVTPTASDSPGQDADSLGRLSLRQTIERARSTGTINVATRSLPCLPSALFEIHLGITPEPLRSVPDEPPLPPPSSAELESSSRRAGNPSWFEAQDLQVLKAWNNDIVEIQSEISLFGSLKTIDLHSNKIASLPDSFGDLMSLTNLDLSHNNLASLPDNLFSLPVLMILNISHNQFTSIPFNAPFAKNGSVTRRVSSNFFSITIDRATSPLPRLHTLDASHNKITADSIDLRVPSSLGKLDLSANPLDISTSCHKLIQTLAALPKLTELRLENASIGDDAFPASFPDTFPFPILRLLDLGETKVTIDAMKTALKGMKQSLDYNYTTEEPPVGVCRVIVGKKMRKEPWEIELENQHKRQLSRTRDSISSREAVTGTPTPDPRENVAPRPPPPAKAREVVKEAWEIEAEQGLITEGGKRRARAAVASVEQKVLGHGKRPSLGSTKSPTSLSTLPAQSPPLTLASPKYYNEATLTLTLPSSAPPSKIMGHARTFSLVTPALTAVPGRTTDVAVPAPTLPLHVIVSQPFANTLRSLILVNRRMDRCFALPAGSSEETLLPNLEELDLENCNLPDMVAVSRSDPTSDLTAPPRTNEPIITMVTKMFPNLQTLNLSYNALTNASVGAEALSGLILATGVRRGLKHLRLRGNRITELDGLQIVASSFKGHREVPGWKLDELDIRDNEIGKLPPELGLMPLDVFLVDGNTFRVPQRRVWEREGTKGLLSWLRGRIE</sequence>
<dbReference type="InterPro" id="IPR032675">
    <property type="entry name" value="LRR_dom_sf"/>
</dbReference>
<organism evidence="4 5">
    <name type="scientific">Amanita thiersii Skay4041</name>
    <dbReference type="NCBI Taxonomy" id="703135"/>
    <lineage>
        <taxon>Eukaryota</taxon>
        <taxon>Fungi</taxon>
        <taxon>Dikarya</taxon>
        <taxon>Basidiomycota</taxon>
        <taxon>Agaricomycotina</taxon>
        <taxon>Agaricomycetes</taxon>
        <taxon>Agaricomycetidae</taxon>
        <taxon>Agaricales</taxon>
        <taxon>Pluteineae</taxon>
        <taxon>Amanitaceae</taxon>
        <taxon>Amanita</taxon>
    </lineage>
</organism>
<feature type="compositionally biased region" description="Low complexity" evidence="3">
    <location>
        <begin position="544"/>
        <end position="559"/>
    </location>
</feature>
<reference evidence="4 5" key="1">
    <citation type="submission" date="2014-02" db="EMBL/GenBank/DDBJ databases">
        <title>Transposable element dynamics among asymbiotic and ectomycorrhizal Amanita fungi.</title>
        <authorList>
            <consortium name="DOE Joint Genome Institute"/>
            <person name="Hess J."/>
            <person name="Skrede I."/>
            <person name="Wolfe B."/>
            <person name="LaButti K."/>
            <person name="Ohm R.A."/>
            <person name="Grigoriev I.V."/>
            <person name="Pringle A."/>
        </authorList>
    </citation>
    <scope>NUCLEOTIDE SEQUENCE [LARGE SCALE GENOMIC DNA]</scope>
    <source>
        <strain evidence="4 5">SKay4041</strain>
    </source>
</reference>
<dbReference type="InterPro" id="IPR003591">
    <property type="entry name" value="Leu-rich_rpt_typical-subtyp"/>
</dbReference>
<evidence type="ECO:0008006" key="6">
    <source>
        <dbReference type="Google" id="ProtNLM"/>
    </source>
</evidence>
<evidence type="ECO:0000256" key="3">
    <source>
        <dbReference type="SAM" id="MobiDB-lite"/>
    </source>
</evidence>
<dbReference type="EMBL" id="KZ302698">
    <property type="protein sequence ID" value="PFH44924.1"/>
    <property type="molecule type" value="Genomic_DNA"/>
</dbReference>
<dbReference type="STRING" id="703135.A0A2A9N7T1"/>
<dbReference type="Pfam" id="PF13516">
    <property type="entry name" value="LRR_6"/>
    <property type="match status" value="1"/>
</dbReference>
<dbReference type="Pfam" id="PF13855">
    <property type="entry name" value="LRR_8"/>
    <property type="match status" value="1"/>
</dbReference>
<dbReference type="AlphaFoldDB" id="A0A2A9N7T1"/>
<dbReference type="PANTHER" id="PTHR24366:SF96">
    <property type="entry name" value="LEUCINE RICH REPEAT CONTAINING 53"/>
    <property type="match status" value="1"/>
</dbReference>
<evidence type="ECO:0000256" key="1">
    <source>
        <dbReference type="ARBA" id="ARBA00022614"/>
    </source>
</evidence>
<keyword evidence="1" id="KW-0433">Leucine-rich repeat</keyword>
<dbReference type="Gene3D" id="3.80.10.10">
    <property type="entry name" value="Ribonuclease Inhibitor"/>
    <property type="match status" value="2"/>
</dbReference>
<dbReference type="SUPFAM" id="SSF52058">
    <property type="entry name" value="L domain-like"/>
    <property type="match status" value="1"/>
</dbReference>
<keyword evidence="2" id="KW-0677">Repeat</keyword>
<name>A0A2A9N7T1_9AGAR</name>
<dbReference type="SUPFAM" id="SSF52047">
    <property type="entry name" value="RNI-like"/>
    <property type="match status" value="1"/>
</dbReference>
<keyword evidence="5" id="KW-1185">Reference proteome</keyword>
<dbReference type="InterPro" id="IPR001611">
    <property type="entry name" value="Leu-rich_rpt"/>
</dbReference>
<evidence type="ECO:0000313" key="4">
    <source>
        <dbReference type="EMBL" id="PFH44924.1"/>
    </source>
</evidence>
<feature type="region of interest" description="Disordered" evidence="3">
    <location>
        <begin position="462"/>
        <end position="499"/>
    </location>
</feature>
<feature type="region of interest" description="Disordered" evidence="3">
    <location>
        <begin position="1"/>
        <end position="71"/>
    </location>
</feature>
<accession>A0A2A9N7T1</accession>
<dbReference type="PRINTS" id="PR00019">
    <property type="entry name" value="LEURICHRPT"/>
</dbReference>
<dbReference type="OrthoDB" id="1517790at2759"/>
<feature type="region of interest" description="Disordered" evidence="3">
    <location>
        <begin position="86"/>
        <end position="124"/>
    </location>
</feature>
<feature type="compositionally biased region" description="Basic and acidic residues" evidence="3">
    <location>
        <begin position="462"/>
        <end position="474"/>
    </location>
</feature>
<dbReference type="Proteomes" id="UP000242287">
    <property type="component" value="Unassembled WGS sequence"/>
</dbReference>
<proteinExistence type="predicted"/>
<protein>
    <recommendedName>
        <fullName evidence="6">Leucine-rich repeat-containing protein 40</fullName>
    </recommendedName>
</protein>
<feature type="region of interest" description="Disordered" evidence="3">
    <location>
        <begin position="537"/>
        <end position="562"/>
    </location>
</feature>